<reference evidence="2" key="1">
    <citation type="submission" date="2025-08" db="UniProtKB">
        <authorList>
            <consortium name="RefSeq"/>
        </authorList>
    </citation>
    <scope>IDENTIFICATION</scope>
    <source>
        <tissue evidence="2">Blood</tissue>
    </source>
</reference>
<dbReference type="Proteomes" id="UP001732780">
    <property type="component" value="Chromosome X"/>
</dbReference>
<gene>
    <name evidence="2" type="primary">LOC141576396</name>
</gene>
<dbReference type="RefSeq" id="XP_074215600.1">
    <property type="nucleotide sequence ID" value="XM_074359499.1"/>
</dbReference>
<protein>
    <submittedName>
        <fullName evidence="2">Uncharacterized protein LOC141576396</fullName>
    </submittedName>
</protein>
<evidence type="ECO:0000313" key="2">
    <source>
        <dbReference type="RefSeq" id="XP_074215600.1"/>
    </source>
</evidence>
<proteinExistence type="predicted"/>
<accession>A0AC58PZY6</accession>
<keyword evidence="1" id="KW-1185">Reference proteome</keyword>
<name>A0AC58PZY6_CAMBA</name>
<evidence type="ECO:0000313" key="1">
    <source>
        <dbReference type="Proteomes" id="UP001732780"/>
    </source>
</evidence>
<organism evidence="1 2">
    <name type="scientific">Camelus bactrianus</name>
    <name type="common">Bactrian camel</name>
    <dbReference type="NCBI Taxonomy" id="9837"/>
    <lineage>
        <taxon>Eukaryota</taxon>
        <taxon>Metazoa</taxon>
        <taxon>Chordata</taxon>
        <taxon>Craniata</taxon>
        <taxon>Vertebrata</taxon>
        <taxon>Euteleostomi</taxon>
        <taxon>Mammalia</taxon>
        <taxon>Eutheria</taxon>
        <taxon>Laurasiatheria</taxon>
        <taxon>Artiodactyla</taxon>
        <taxon>Tylopoda</taxon>
        <taxon>Camelidae</taxon>
        <taxon>Camelus</taxon>
    </lineage>
</organism>
<sequence>MEPPPQSSRDAAADAAAGSLSPGVDEEREEAHEAQPAESSAPGEGGEEQPAQCDPEQGAAAEGKEAGDEGEGKEGGDAGAAAAGPADGGSREAVAEVAAEAGAEEVDEAGASGGEGGEQGGEQQPPEAAVEALVVVPRRVPGAAFTPLQVQELEGIFQHTPYLSPHVRQDLARRMGVTEAQLKVWFKNRRAKWRRHQRALRLRSERPVLLASPVVAGLGGPCGDMLFREQHCMCVPVEPLPLGPFLGPPVPPVPALQPLPPVPPVPPLPALQPLPPVPPLPALQPLPPLPPLPALQPLPPVPPGPPMPPLPPLPALQPLPPVSPGPPMPPVPPVQPFPPFPPFPPEFLPPVSWRFPPLRPCGCPQGGGLVPSHRCCFCSPSVLRNGLCDRGFQNASEPDSPSACLPARNSSPDAC</sequence>